<dbReference type="PANTHER" id="PTHR47933:SF11">
    <property type="entry name" value="PENTATRICOPEPTIDE REPEAT-CONTAINING PROTEIN 2"/>
    <property type="match status" value="1"/>
</dbReference>
<dbReference type="AlphaFoldDB" id="A0ABD1M5W7"/>
<organism evidence="6 7">
    <name type="scientific">Flemingia macrophylla</name>
    <dbReference type="NCBI Taxonomy" id="520843"/>
    <lineage>
        <taxon>Eukaryota</taxon>
        <taxon>Viridiplantae</taxon>
        <taxon>Streptophyta</taxon>
        <taxon>Embryophyta</taxon>
        <taxon>Tracheophyta</taxon>
        <taxon>Spermatophyta</taxon>
        <taxon>Magnoliopsida</taxon>
        <taxon>eudicotyledons</taxon>
        <taxon>Gunneridae</taxon>
        <taxon>Pentapetalae</taxon>
        <taxon>rosids</taxon>
        <taxon>fabids</taxon>
        <taxon>Fabales</taxon>
        <taxon>Fabaceae</taxon>
        <taxon>Papilionoideae</taxon>
        <taxon>50 kb inversion clade</taxon>
        <taxon>NPAAA clade</taxon>
        <taxon>indigoferoid/millettioid clade</taxon>
        <taxon>Phaseoleae</taxon>
        <taxon>Flemingia</taxon>
    </lineage>
</organism>
<feature type="repeat" description="PPR" evidence="3">
    <location>
        <begin position="639"/>
        <end position="673"/>
    </location>
</feature>
<evidence type="ECO:0000313" key="7">
    <source>
        <dbReference type="Proteomes" id="UP001603857"/>
    </source>
</evidence>
<dbReference type="SUPFAM" id="SSF47616">
    <property type="entry name" value="GST C-terminal domain-like"/>
    <property type="match status" value="1"/>
</dbReference>
<evidence type="ECO:0000259" key="5">
    <source>
        <dbReference type="PROSITE" id="PS50405"/>
    </source>
</evidence>
<feature type="repeat" description="PPR" evidence="3">
    <location>
        <begin position="674"/>
        <end position="708"/>
    </location>
</feature>
<feature type="region of interest" description="Disordered" evidence="4">
    <location>
        <begin position="27"/>
        <end position="65"/>
    </location>
</feature>
<dbReference type="Pfam" id="PF01535">
    <property type="entry name" value="PPR"/>
    <property type="match status" value="5"/>
</dbReference>
<feature type="repeat" description="PPR" evidence="3">
    <location>
        <begin position="220"/>
        <end position="254"/>
    </location>
</feature>
<dbReference type="PROSITE" id="PS51375">
    <property type="entry name" value="PPR"/>
    <property type="match status" value="13"/>
</dbReference>
<feature type="repeat" description="PPR" evidence="3">
    <location>
        <begin position="777"/>
        <end position="811"/>
    </location>
</feature>
<dbReference type="InterPro" id="IPR011990">
    <property type="entry name" value="TPR-like_helical_dom_sf"/>
</dbReference>
<dbReference type="InterPro" id="IPR010987">
    <property type="entry name" value="Glutathione-S-Trfase_C-like"/>
</dbReference>
<feature type="repeat" description="PPR" evidence="3">
    <location>
        <begin position="465"/>
        <end position="499"/>
    </location>
</feature>
<dbReference type="Pfam" id="PF17177">
    <property type="entry name" value="PPR_long"/>
    <property type="match status" value="1"/>
</dbReference>
<feature type="repeat" description="PPR" evidence="3">
    <location>
        <begin position="570"/>
        <end position="600"/>
    </location>
</feature>
<keyword evidence="2" id="KW-0677">Repeat</keyword>
<dbReference type="Gene3D" id="1.25.40.10">
    <property type="entry name" value="Tetratricopeptide repeat domain"/>
    <property type="match status" value="6"/>
</dbReference>
<proteinExistence type="inferred from homology"/>
<dbReference type="Gene3D" id="1.20.1050.10">
    <property type="match status" value="1"/>
</dbReference>
<protein>
    <recommendedName>
        <fullName evidence="5">GST C-terminal domain-containing protein</fullName>
    </recommendedName>
</protein>
<feature type="repeat" description="PPR" evidence="3">
    <location>
        <begin position="430"/>
        <end position="464"/>
    </location>
</feature>
<evidence type="ECO:0000313" key="6">
    <source>
        <dbReference type="EMBL" id="KAL2331166.1"/>
    </source>
</evidence>
<dbReference type="PROSITE" id="PS50405">
    <property type="entry name" value="GST_CTER"/>
    <property type="match status" value="1"/>
</dbReference>
<evidence type="ECO:0000256" key="1">
    <source>
        <dbReference type="ARBA" id="ARBA00007626"/>
    </source>
</evidence>
<comment type="similarity">
    <text evidence="1">Belongs to the PPR family. P subfamily.</text>
</comment>
<accession>A0ABD1M5W7</accession>
<dbReference type="InterPro" id="IPR002885">
    <property type="entry name" value="PPR_rpt"/>
</dbReference>
<feature type="repeat" description="PPR" evidence="3">
    <location>
        <begin position="255"/>
        <end position="289"/>
    </location>
</feature>
<dbReference type="EMBL" id="JBGMDY010000006">
    <property type="protein sequence ID" value="KAL2331166.1"/>
    <property type="molecule type" value="Genomic_DNA"/>
</dbReference>
<evidence type="ECO:0000256" key="4">
    <source>
        <dbReference type="SAM" id="MobiDB-lite"/>
    </source>
</evidence>
<comment type="caution">
    <text evidence="6">The sequence shown here is derived from an EMBL/GenBank/DDBJ whole genome shotgun (WGS) entry which is preliminary data.</text>
</comment>
<feature type="repeat" description="PPR" evidence="3">
    <location>
        <begin position="535"/>
        <end position="569"/>
    </location>
</feature>
<dbReference type="Pfam" id="PF00043">
    <property type="entry name" value="GST_C"/>
    <property type="match status" value="1"/>
</dbReference>
<dbReference type="InterPro" id="IPR004046">
    <property type="entry name" value="GST_C"/>
</dbReference>
<evidence type="ECO:0000256" key="3">
    <source>
        <dbReference type="PROSITE-ProRule" id="PRU00708"/>
    </source>
</evidence>
<dbReference type="Pfam" id="PF13041">
    <property type="entry name" value="PPR_2"/>
    <property type="match status" value="3"/>
</dbReference>
<feature type="repeat" description="PPR" evidence="3">
    <location>
        <begin position="86"/>
        <end position="120"/>
    </location>
</feature>
<feature type="repeat" description="PPR" evidence="3">
    <location>
        <begin position="325"/>
        <end position="359"/>
    </location>
</feature>
<name>A0ABD1M5W7_9FABA</name>
<dbReference type="InterPro" id="IPR036282">
    <property type="entry name" value="Glutathione-S-Trfase_C_sf"/>
</dbReference>
<feature type="repeat" description="PPR" evidence="3">
    <location>
        <begin position="500"/>
        <end position="534"/>
    </location>
</feature>
<dbReference type="Proteomes" id="UP001603857">
    <property type="component" value="Unassembled WGS sequence"/>
</dbReference>
<reference evidence="6 7" key="1">
    <citation type="submission" date="2024-08" db="EMBL/GenBank/DDBJ databases">
        <title>Insights into the chromosomal genome structure of Flemingia macrophylla.</title>
        <authorList>
            <person name="Ding Y."/>
            <person name="Zhao Y."/>
            <person name="Bi W."/>
            <person name="Wu M."/>
            <person name="Zhao G."/>
            <person name="Gong Y."/>
            <person name="Li W."/>
            <person name="Zhang P."/>
        </authorList>
    </citation>
    <scope>NUCLEOTIDE SEQUENCE [LARGE SCALE GENOMIC DNA]</scope>
    <source>
        <strain evidence="6">DYQJB</strain>
        <tissue evidence="6">Leaf</tissue>
    </source>
</reference>
<evidence type="ECO:0000256" key="2">
    <source>
        <dbReference type="ARBA" id="ARBA00022737"/>
    </source>
</evidence>
<dbReference type="NCBIfam" id="TIGR00756">
    <property type="entry name" value="PPR"/>
    <property type="match status" value="12"/>
</dbReference>
<dbReference type="CDD" id="cd03185">
    <property type="entry name" value="GST_C_Tau"/>
    <property type="match status" value="1"/>
</dbReference>
<dbReference type="InterPro" id="IPR033443">
    <property type="entry name" value="PROP1-like_PPR_dom"/>
</dbReference>
<dbReference type="InterPro" id="IPR045074">
    <property type="entry name" value="GST_C_Tau"/>
</dbReference>
<dbReference type="PANTHER" id="PTHR47933">
    <property type="entry name" value="PENTATRICOPEPTIDE REPEAT-CONTAINING PROTEIN 1, MITOCHONDRIAL"/>
    <property type="match status" value="1"/>
</dbReference>
<dbReference type="SUPFAM" id="SSF48452">
    <property type="entry name" value="TPR-like"/>
    <property type="match status" value="1"/>
</dbReference>
<feature type="repeat" description="PPR" evidence="3">
    <location>
        <begin position="290"/>
        <end position="324"/>
    </location>
</feature>
<feature type="domain" description="GST C-terminal" evidence="5">
    <location>
        <begin position="890"/>
        <end position="1027"/>
    </location>
</feature>
<sequence length="1032" mass="114675">MLASSIPVKPSSSPFPPSTVLTKTLLPKASPLLNPPRVPPLRSHTLPLPADTKKKKRSSPGGALPSLLRSLHSAGDLHSRNAVLPTNNTYSMLVHVYGTAGLLQESLLWIRHMRLRGFFPDEVTMCTVLKVLKDARQFDRAHSFYKAWSRGIVHLDDLELEDPAFSASTSSSGANNNGSTSMSISFKQFLSTELFKIGGRPPAPASDSMLSSNGLQKPKLSSTYNVLIDLYGKAGRLSDAADVFSEMLKAGVPVDVCTFNTMMFVCGSHGNLVEAEALLGMMEEKGVSPDTKTFNILLSLYADAGDMDAAVACYRRTREAGLSPDEVTYRALLGVLCKKNMVRHVEDLIDEMKDLFVDVDEHSVPGIVEMYVGEGDVDKAKDLLRKFPRSGVMSSNVRAAVMDVFAERGLWAEAEDMFYGERDLAGRKRDVLEYNVMIKAYGRAKLYDEAVSLFKGMKKHGTWPNESTYNTLVQMLSVVDLVEQARDLLVEMQEMGFKPPCQTFSAVIGCYARLGQLAEAVNVFQEMVRVGVKPNEVVYGSLINGFAEHGSLEEALQYFHIMEESGLSANLVVLTSLLKSYCKGGNLEGAKAIYERMKNLEGGLDLVACNCMIGLFADLGLVSEAKLAFENLREMGRADAISYSTIMYLYREVGLIDEAIQIAEEMNLSGLLRDCVSFNKVLVCYASNGQFYECGELIHEMISKKLLPNDRTFKVLFTILKKAGIPMEAVEQLESSYQEGKPYARQATFTTLYSLVGMHTLAIESAQTFIESKVDLDSSAYNVAIYAYSSAGDINKALNIYMKMRDVHVEPDLVTYIYLVGCYGKAGMVEGLKRIYSQLEYEEIESSESLFKAIIDAYKICNRKDLAELVIQEMKFRYNSVKHSDVESETEYEIGSEDEYDVGSEGEYEVGSEVYTNAVKIYDLGRKIWTSKGEEREGAKKEFIEVLKLFEEQLGDKVYFGGDNLGFVDIALVPFSTWFKALEIFGTLNVESECPKFISWANRCVQKESVSKSLPDQNKVFEFIADVKKKSG</sequence>
<gene>
    <name evidence="6" type="ORF">Fmac_018747</name>
</gene>
<dbReference type="InterPro" id="IPR051240">
    <property type="entry name" value="Mito_RNA-Proc/Resp"/>
</dbReference>
<keyword evidence="7" id="KW-1185">Reference proteome</keyword>